<evidence type="ECO:0000256" key="11">
    <source>
        <dbReference type="ARBA" id="ARBA00038888"/>
    </source>
</evidence>
<gene>
    <name evidence="17" type="ORF">TRICI_004513</name>
</gene>
<feature type="domain" description="Glycosyl hydrolase family 63 C-terminal" evidence="15">
    <location>
        <begin position="303"/>
        <end position="802"/>
    </location>
</feature>
<evidence type="ECO:0000256" key="5">
    <source>
        <dbReference type="ARBA" id="ARBA00022824"/>
    </source>
</evidence>
<feature type="chain" id="PRO_5025053990" description="Mannosyl-oligosaccharide glucosidase" evidence="14">
    <location>
        <begin position="21"/>
        <end position="807"/>
    </location>
</feature>
<evidence type="ECO:0000256" key="2">
    <source>
        <dbReference type="ARBA" id="ARBA00010833"/>
    </source>
</evidence>
<name>A0A642V740_9ASCO</name>
<sequence>MQRLWRGIILLCLFIGFVLSKSNDAAILNEYTRMSNASLLWGPYRSNLYFGVRPRGIPHSLMTGLMWYNGDQVEGIHKLRHSCEQGDVMDGYGWLSYDPRLGGTEVMRDVDNHVDITTDFVKTADDGKNWAVRVKGKPRKGFEGAKTVMIFYAGLEGKGKLDLENEVTVSGIADDVITLKGSSPELGKFSIKVSEEGKDNKKPKSGHSVEKIRPATNSHYTSLTVPDENVWRARDIFLTFAQDSVAALAEDFKDDNAPPAWLLYTLPNSEAQTKGRLHYVQKIFEGEFELDVLYSGTRDDELTSQSVTDMIDETSDVVDKKFKQAFDFKAPFNTEEFTAFGKEMFSNLAGGLSYFYGNQKVDRAAVDMDDDEDEDSSVDKVSNVVEEGPHELLTLVPSRSFFPRGFYWDEGFELIPLLEYDADLALEIMASWFSQVDDDGWIAREQILGLESRSKVPEQFQTQYPNVANPPTLMLLLSRIVNKHRHFDESKNPNFFTVDSYNEGMSLGNAYISNPQLLKDYVAKVYPNLQTHYDWFRRSQKGAISEFDREPFSRSEAYRWRGRTKDHCLPSGLDDYPRALVPNSGELHVDLISWVGMMARAMKDFATVLGEEEDAAEYARVENAVIRNIEDLHWSEEDQCYCDVTVDDYDEDVKVCHKGYVSLMPFLLKLVPPENAVDRILPLVKLIRDPEELWTSFGIRSLSASDEFYGKGENYWRGPIWININYMILDALQYYVEESSDKAFKKEASAVYQELRQNLVSTIHNSWKSSKFAWEQYHPDTGKGQGVKHFLGWTSLVVNIMGMPESL</sequence>
<dbReference type="Pfam" id="PF16923">
    <property type="entry name" value="Glyco_hydro_63N"/>
    <property type="match status" value="1"/>
</dbReference>
<evidence type="ECO:0000256" key="8">
    <source>
        <dbReference type="ARBA" id="ARBA00023136"/>
    </source>
</evidence>
<protein>
    <recommendedName>
        <fullName evidence="11 12">Mannosyl-oligosaccharide glucosidase</fullName>
        <ecNumber evidence="11 12">3.2.1.106</ecNumber>
    </recommendedName>
    <alternativeName>
        <fullName evidence="13">Glucosidase I</fullName>
    </alternativeName>
</protein>
<dbReference type="SUPFAM" id="SSF48208">
    <property type="entry name" value="Six-hairpin glycosidases"/>
    <property type="match status" value="1"/>
</dbReference>
<evidence type="ECO:0000256" key="14">
    <source>
        <dbReference type="SAM" id="SignalP"/>
    </source>
</evidence>
<evidence type="ECO:0000256" key="10">
    <source>
        <dbReference type="ARBA" id="ARBA00023295"/>
    </source>
</evidence>
<dbReference type="GO" id="GO:0006487">
    <property type="term" value="P:protein N-linked glycosylation"/>
    <property type="evidence" value="ECO:0007669"/>
    <property type="project" value="UniProtKB-UniRule"/>
</dbReference>
<dbReference type="AlphaFoldDB" id="A0A642V740"/>
<feature type="domain" description="Glycosyl hydrolase family 63 N-terminal" evidence="16">
    <location>
        <begin position="38"/>
        <end position="263"/>
    </location>
</feature>
<dbReference type="VEuPathDB" id="FungiDB:TRICI_004513"/>
<dbReference type="GO" id="GO:0009311">
    <property type="term" value="P:oligosaccharide metabolic process"/>
    <property type="evidence" value="ECO:0007669"/>
    <property type="project" value="UniProtKB-UniRule"/>
</dbReference>
<dbReference type="InterPro" id="IPR038518">
    <property type="entry name" value="Glyco_hydro_63N_sf"/>
</dbReference>
<dbReference type="EMBL" id="SWFS01000340">
    <property type="protein sequence ID" value="KAA8909446.1"/>
    <property type="molecule type" value="Genomic_DNA"/>
</dbReference>
<evidence type="ECO:0000256" key="1">
    <source>
        <dbReference type="ARBA" id="ARBA00004648"/>
    </source>
</evidence>
<keyword evidence="8" id="KW-0472">Membrane</keyword>
<reference evidence="17" key="1">
    <citation type="journal article" date="2019" name="G3 (Bethesda)">
        <title>Genome Assemblies of Two Rare Opportunistic Yeast Pathogens: Diutina rugosa (syn. Candida rugosa) and Trichomonascus ciferrii (syn. Candida ciferrii).</title>
        <authorList>
            <person name="Mixao V."/>
            <person name="Saus E."/>
            <person name="Hansen A.P."/>
            <person name="Lass-Florl C."/>
            <person name="Gabaldon T."/>
        </authorList>
    </citation>
    <scope>NUCLEOTIDE SEQUENCE</scope>
    <source>
        <strain evidence="17">CBS 4856</strain>
    </source>
</reference>
<evidence type="ECO:0000256" key="12">
    <source>
        <dbReference type="RuleBase" id="RU368089"/>
    </source>
</evidence>
<keyword evidence="6" id="KW-0735">Signal-anchor</keyword>
<dbReference type="Proteomes" id="UP000761534">
    <property type="component" value="Unassembled WGS sequence"/>
</dbReference>
<accession>A0A642V740</accession>
<evidence type="ECO:0000313" key="17">
    <source>
        <dbReference type="EMBL" id="KAA8909446.1"/>
    </source>
</evidence>
<evidence type="ECO:0000256" key="4">
    <source>
        <dbReference type="ARBA" id="ARBA00022801"/>
    </source>
</evidence>
<comment type="function">
    <text evidence="12">Cleaves the distal alpha 1,2-linked glucose residue from the Glc(3)Man(9)GlcNAc(2) oligosaccharide precursor.</text>
</comment>
<keyword evidence="10 12" id="KW-0326">Glycosidase</keyword>
<keyword evidence="5 12" id="KW-0256">Endoplasmic reticulum</keyword>
<keyword evidence="14" id="KW-0732">Signal</keyword>
<keyword evidence="9 13" id="KW-0325">Glycoprotein</keyword>
<keyword evidence="4 12" id="KW-0378">Hydrolase</keyword>
<keyword evidence="7" id="KW-1133">Transmembrane helix</keyword>
<evidence type="ECO:0000256" key="9">
    <source>
        <dbReference type="ARBA" id="ARBA00023180"/>
    </source>
</evidence>
<keyword evidence="3" id="KW-0812">Transmembrane</keyword>
<dbReference type="Gene3D" id="2.70.98.110">
    <property type="entry name" value="Glycosyl hydrolase family 63, N-terminal domain"/>
    <property type="match status" value="1"/>
</dbReference>
<dbReference type="EC" id="3.2.1.106" evidence="11 12"/>
<dbReference type="Pfam" id="PF03200">
    <property type="entry name" value="Glyco_hydro_63"/>
    <property type="match status" value="1"/>
</dbReference>
<dbReference type="Gene3D" id="1.50.10.10">
    <property type="match status" value="1"/>
</dbReference>
<evidence type="ECO:0000259" key="16">
    <source>
        <dbReference type="Pfam" id="PF16923"/>
    </source>
</evidence>
<evidence type="ECO:0000256" key="6">
    <source>
        <dbReference type="ARBA" id="ARBA00022968"/>
    </source>
</evidence>
<dbReference type="InterPro" id="IPR031631">
    <property type="entry name" value="Glyco_hydro_63N"/>
</dbReference>
<evidence type="ECO:0000256" key="7">
    <source>
        <dbReference type="ARBA" id="ARBA00022989"/>
    </source>
</evidence>
<dbReference type="PANTHER" id="PTHR10412">
    <property type="entry name" value="MANNOSYL-OLIGOSACCHARIDE GLUCOSIDASE"/>
    <property type="match status" value="1"/>
</dbReference>
<organism evidence="17 18">
    <name type="scientific">Trichomonascus ciferrii</name>
    <dbReference type="NCBI Taxonomy" id="44093"/>
    <lineage>
        <taxon>Eukaryota</taxon>
        <taxon>Fungi</taxon>
        <taxon>Dikarya</taxon>
        <taxon>Ascomycota</taxon>
        <taxon>Saccharomycotina</taxon>
        <taxon>Dipodascomycetes</taxon>
        <taxon>Dipodascales</taxon>
        <taxon>Trichomonascaceae</taxon>
        <taxon>Trichomonascus</taxon>
        <taxon>Trichomonascus ciferrii complex</taxon>
    </lineage>
</organism>
<feature type="signal peptide" evidence="14">
    <location>
        <begin position="1"/>
        <end position="20"/>
    </location>
</feature>
<comment type="similarity">
    <text evidence="2 12">Belongs to the glycosyl hydrolase 63 family.</text>
</comment>
<evidence type="ECO:0000256" key="13">
    <source>
        <dbReference type="RuleBase" id="RU369107"/>
    </source>
</evidence>
<dbReference type="GO" id="GO:0004573">
    <property type="term" value="F:Glc3Man9GlcNAc2 oligosaccharide glucosidase activity"/>
    <property type="evidence" value="ECO:0007669"/>
    <property type="project" value="UniProtKB-UniRule"/>
</dbReference>
<proteinExistence type="inferred from homology"/>
<keyword evidence="18" id="KW-1185">Reference proteome</keyword>
<dbReference type="OrthoDB" id="410058at2759"/>
<comment type="catalytic activity">
    <reaction evidence="12">
        <text>N(4)-(alpha-D-Glc-(1-&gt;2)-alpha-D-Glc-(1-&gt;3)-alpha-D-Glc-(1-&gt;3)-alpha-D-Man-(1-&gt;2)-alpha-D-Man-(1-&gt;2)-alpha-D-Man-(1-&gt;3)-[alpha-D-Man-(1-&gt;2)-alpha-D-Man-(1-&gt;3)-[alpha-D-Man-(1-&gt;2)-alpha-D-Man-(1-&gt;6)]-alpha-D-Man-(1-&gt;6)]-beta-D-Man-(1-&gt;4)-beta-D-GlcNAc-(1-&gt;4)-beta-D-GlcNAc)-L-asparaginyl-[protein] + H2O = N(4)-(alpha-D-Glc-(1-&gt;3)-alpha-D-Glc-(1-&gt;3)-alpha-D-Man-(1-&gt;2)-alpha-D-Man-(1-&gt;2)-alpha-D-Man-(1-&gt;3)-[alpha-D-Man-(1-&gt;2)-alpha-D-Man-(1-&gt;3)-[alpha-D-Man-(1-&gt;2)-alpha-D-Man-(1-&gt;6)]-alpha-D-Man-(1-&gt;6)]-beta-D-Man-(1-&gt;4)-beta-D-GlcNAc-(1-&gt;4)-beta-D-GlcNAc)-L-asparaginyl-[protein] + beta-D-glucose</text>
        <dbReference type="Rhea" id="RHEA:55988"/>
        <dbReference type="Rhea" id="RHEA-COMP:12806"/>
        <dbReference type="Rhea" id="RHEA-COMP:14355"/>
        <dbReference type="ChEBI" id="CHEBI:15377"/>
        <dbReference type="ChEBI" id="CHEBI:15903"/>
        <dbReference type="ChEBI" id="CHEBI:59082"/>
        <dbReference type="ChEBI" id="CHEBI:132537"/>
        <dbReference type="EC" id="3.2.1.106"/>
    </reaction>
</comment>
<dbReference type="InterPro" id="IPR031335">
    <property type="entry name" value="Glyco_hydro_63_C"/>
</dbReference>
<evidence type="ECO:0000313" key="18">
    <source>
        <dbReference type="Proteomes" id="UP000761534"/>
    </source>
</evidence>
<evidence type="ECO:0000259" key="15">
    <source>
        <dbReference type="Pfam" id="PF03200"/>
    </source>
</evidence>
<dbReference type="GO" id="GO:0005789">
    <property type="term" value="C:endoplasmic reticulum membrane"/>
    <property type="evidence" value="ECO:0007669"/>
    <property type="project" value="UniProtKB-SubCell"/>
</dbReference>
<dbReference type="InterPro" id="IPR012341">
    <property type="entry name" value="6hp_glycosidase-like_sf"/>
</dbReference>
<dbReference type="InterPro" id="IPR008928">
    <property type="entry name" value="6-hairpin_glycosidase_sf"/>
</dbReference>
<evidence type="ECO:0000256" key="3">
    <source>
        <dbReference type="ARBA" id="ARBA00022692"/>
    </source>
</evidence>
<comment type="subcellular location">
    <subcellularLocation>
        <location evidence="1 12">Endoplasmic reticulum membrane</location>
        <topology evidence="1 12">Single-pass type II membrane protein</topology>
    </subcellularLocation>
</comment>
<dbReference type="InterPro" id="IPR004888">
    <property type="entry name" value="Glycoside_hydrolase_63"/>
</dbReference>
<dbReference type="PANTHER" id="PTHR10412:SF11">
    <property type="entry name" value="MANNOSYL-OLIGOSACCHARIDE GLUCOSIDASE"/>
    <property type="match status" value="1"/>
</dbReference>
<comment type="caution">
    <text evidence="17">The sequence shown here is derived from an EMBL/GenBank/DDBJ whole genome shotgun (WGS) entry which is preliminary data.</text>
</comment>
<comment type="pathway">
    <text evidence="13">Glycan metabolism; N-glycan degradation.</text>
</comment>